<evidence type="ECO:0000256" key="4">
    <source>
        <dbReference type="ARBA" id="ARBA00023163"/>
    </source>
</evidence>
<dbReference type="CDD" id="cd06171">
    <property type="entry name" value="Sigma70_r4"/>
    <property type="match status" value="1"/>
</dbReference>
<dbReference type="Pfam" id="PF04545">
    <property type="entry name" value="Sigma70_r4"/>
    <property type="match status" value="1"/>
</dbReference>
<dbReference type="RefSeq" id="WP_345529180.1">
    <property type="nucleotide sequence ID" value="NZ_BAABKN010000028.1"/>
</dbReference>
<evidence type="ECO:0000313" key="9">
    <source>
        <dbReference type="Proteomes" id="UP001499882"/>
    </source>
</evidence>
<evidence type="ECO:0000256" key="3">
    <source>
        <dbReference type="ARBA" id="ARBA00023125"/>
    </source>
</evidence>
<keyword evidence="4" id="KW-0804">Transcription</keyword>
<keyword evidence="3" id="KW-0238">DNA-binding</keyword>
<evidence type="ECO:0000256" key="2">
    <source>
        <dbReference type="ARBA" id="ARBA00023082"/>
    </source>
</evidence>
<dbReference type="InterPro" id="IPR007630">
    <property type="entry name" value="RNA_pol_sigma70_r4"/>
</dbReference>
<dbReference type="EMBL" id="BAABKN010000028">
    <property type="protein sequence ID" value="GAA4753673.1"/>
    <property type="molecule type" value="Genomic_DNA"/>
</dbReference>
<dbReference type="Gene3D" id="1.20.140.160">
    <property type="match status" value="1"/>
</dbReference>
<dbReference type="InterPro" id="IPR007627">
    <property type="entry name" value="RNA_pol_sigma70_r2"/>
</dbReference>
<keyword evidence="9" id="KW-1185">Reference proteome</keyword>
<feature type="domain" description="RNA polymerase sigma-70 region 2" evidence="6">
    <location>
        <begin position="46"/>
        <end position="113"/>
    </location>
</feature>
<comment type="caution">
    <text evidence="8">The sequence shown here is derived from an EMBL/GenBank/DDBJ whole genome shotgun (WGS) entry which is preliminary data.</text>
</comment>
<reference evidence="9" key="1">
    <citation type="journal article" date="2019" name="Int. J. Syst. Evol. Microbiol.">
        <title>The Global Catalogue of Microorganisms (GCM) 10K type strain sequencing project: providing services to taxonomists for standard genome sequencing and annotation.</title>
        <authorList>
            <consortium name="The Broad Institute Genomics Platform"/>
            <consortium name="The Broad Institute Genome Sequencing Center for Infectious Disease"/>
            <person name="Wu L."/>
            <person name="Ma J."/>
        </authorList>
    </citation>
    <scope>NUCLEOTIDE SEQUENCE [LARGE SCALE GENOMIC DNA]</scope>
    <source>
        <strain evidence="9">JCM 18532</strain>
    </source>
</reference>
<evidence type="ECO:0000259" key="6">
    <source>
        <dbReference type="Pfam" id="PF04542"/>
    </source>
</evidence>
<gene>
    <name evidence="8" type="ORF">GCM10023350_43700</name>
</gene>
<feature type="domain" description="RNA polymerase sigma-70 region 4" evidence="7">
    <location>
        <begin position="209"/>
        <end position="255"/>
    </location>
</feature>
<dbReference type="NCBIfam" id="TIGR02937">
    <property type="entry name" value="sigma70-ECF"/>
    <property type="match status" value="1"/>
</dbReference>
<evidence type="ECO:0000256" key="5">
    <source>
        <dbReference type="SAM" id="MobiDB-lite"/>
    </source>
</evidence>
<accession>A0ABP8ZDU1</accession>
<protein>
    <submittedName>
        <fullName evidence="8">RNA polymerase sigma factor SigF</fullName>
    </submittedName>
</protein>
<evidence type="ECO:0000313" key="8">
    <source>
        <dbReference type="EMBL" id="GAA4753673.1"/>
    </source>
</evidence>
<evidence type="ECO:0000259" key="7">
    <source>
        <dbReference type="Pfam" id="PF04545"/>
    </source>
</evidence>
<dbReference type="Gene3D" id="1.20.120.1810">
    <property type="match status" value="1"/>
</dbReference>
<dbReference type="InterPro" id="IPR014284">
    <property type="entry name" value="RNA_pol_sigma-70_dom"/>
</dbReference>
<dbReference type="Proteomes" id="UP001499882">
    <property type="component" value="Unassembled WGS sequence"/>
</dbReference>
<name>A0ABP8ZDU1_9ACTN</name>
<dbReference type="InterPro" id="IPR000943">
    <property type="entry name" value="RNA_pol_sigma70"/>
</dbReference>
<sequence length="262" mass="28956">MSAMVTATAAPGRARDERRSHTNRLLAQARDAAPAERTRLLDEVIVENMPVAKSIAARYRSRGVAIDDLEQVACLALVGAARRYDPDKAEDFLTFAVPTIQGEVKRYFRDHGWMVRPTRSVQEAQSLINRELAHTEGRERTPAELAVQLGIPIDVVDAAFQAQGCFAPVSLDQQLLGGDAESDRLVADGAVAEYEAAEARVLLRTLTRQLKPRDRLILYLRFVEGLTQAEIGEELGVTQMQVSRLLSRVLRELRELAAVDAA</sequence>
<dbReference type="PANTHER" id="PTHR30385:SF4">
    <property type="entry name" value="RNA POLYMERASE SIGMA-E FACTOR"/>
    <property type="match status" value="1"/>
</dbReference>
<evidence type="ECO:0000256" key="1">
    <source>
        <dbReference type="ARBA" id="ARBA00023015"/>
    </source>
</evidence>
<dbReference type="Pfam" id="PF04542">
    <property type="entry name" value="Sigma70_r2"/>
    <property type="match status" value="1"/>
</dbReference>
<proteinExistence type="predicted"/>
<dbReference type="PRINTS" id="PR00046">
    <property type="entry name" value="SIGMA70FCT"/>
</dbReference>
<organism evidence="8 9">
    <name type="scientific">Nocardioides endophyticus</name>
    <dbReference type="NCBI Taxonomy" id="1353775"/>
    <lineage>
        <taxon>Bacteria</taxon>
        <taxon>Bacillati</taxon>
        <taxon>Actinomycetota</taxon>
        <taxon>Actinomycetes</taxon>
        <taxon>Propionibacteriales</taxon>
        <taxon>Nocardioidaceae</taxon>
        <taxon>Nocardioides</taxon>
    </lineage>
</organism>
<keyword evidence="2" id="KW-0731">Sigma factor</keyword>
<dbReference type="SUPFAM" id="SSF88946">
    <property type="entry name" value="Sigma2 domain of RNA polymerase sigma factors"/>
    <property type="match status" value="1"/>
</dbReference>
<dbReference type="PANTHER" id="PTHR30385">
    <property type="entry name" value="SIGMA FACTOR F FLAGELLAR"/>
    <property type="match status" value="1"/>
</dbReference>
<dbReference type="InterPro" id="IPR013324">
    <property type="entry name" value="RNA_pol_sigma_r3/r4-like"/>
</dbReference>
<dbReference type="SUPFAM" id="SSF88659">
    <property type="entry name" value="Sigma3 and sigma4 domains of RNA polymerase sigma factors"/>
    <property type="match status" value="2"/>
</dbReference>
<dbReference type="InterPro" id="IPR013325">
    <property type="entry name" value="RNA_pol_sigma_r2"/>
</dbReference>
<feature type="region of interest" description="Disordered" evidence="5">
    <location>
        <begin position="1"/>
        <end position="31"/>
    </location>
</feature>
<keyword evidence="1" id="KW-0805">Transcription regulation</keyword>